<dbReference type="GO" id="GO:0005975">
    <property type="term" value="P:carbohydrate metabolic process"/>
    <property type="evidence" value="ECO:0007669"/>
    <property type="project" value="InterPro"/>
</dbReference>
<dbReference type="InterPro" id="IPR036569">
    <property type="entry name" value="RpiB_LacA_LacB_sf"/>
</dbReference>
<evidence type="ECO:0000313" key="5">
    <source>
        <dbReference type="EMBL" id="PWJ76651.1"/>
    </source>
</evidence>
<protein>
    <submittedName>
        <fullName evidence="5">Ribose 5-phosphate isomerase B</fullName>
    </submittedName>
</protein>
<dbReference type="RefSeq" id="WP_109625799.1">
    <property type="nucleotide sequence ID" value="NZ_CABJAT010000009.1"/>
</dbReference>
<evidence type="ECO:0000256" key="2">
    <source>
        <dbReference type="ARBA" id="ARBA00023235"/>
    </source>
</evidence>
<evidence type="ECO:0000256" key="1">
    <source>
        <dbReference type="ARBA" id="ARBA00008754"/>
    </source>
</evidence>
<proteinExistence type="inferred from homology"/>
<evidence type="ECO:0000313" key="6">
    <source>
        <dbReference type="Proteomes" id="UP000245412"/>
    </source>
</evidence>
<dbReference type="NCBIfam" id="TIGR00689">
    <property type="entry name" value="rpiB_lacA_lacB"/>
    <property type="match status" value="1"/>
</dbReference>
<feature type="active site" description="Proton donor" evidence="3">
    <location>
        <position position="97"/>
    </location>
</feature>
<comment type="caution">
    <text evidence="5">The sequence shown here is derived from an EMBL/GenBank/DDBJ whole genome shotgun (WGS) entry which is preliminary data.</text>
</comment>
<accession>A0AB73T6E6</accession>
<dbReference type="InterPro" id="IPR051812">
    <property type="entry name" value="SPI_LacAB/RpiB"/>
</dbReference>
<feature type="binding site" evidence="4">
    <location>
        <position position="108"/>
    </location>
    <ligand>
        <name>D-ribulose 5-phosphate</name>
        <dbReference type="ChEBI" id="CHEBI:58121"/>
    </ligand>
</feature>
<keyword evidence="6" id="KW-1185">Reference proteome</keyword>
<feature type="binding site" evidence="4">
    <location>
        <begin position="65"/>
        <end position="69"/>
    </location>
    <ligand>
        <name>D-ribulose 5-phosphate</name>
        <dbReference type="ChEBI" id="CHEBI:58121"/>
    </ligand>
</feature>
<gene>
    <name evidence="5" type="ORF">C7383_10497</name>
</gene>
<dbReference type="Gene3D" id="3.40.1400.10">
    <property type="entry name" value="Sugar-phosphate isomerase, RpiB/LacA/LacB"/>
    <property type="match status" value="1"/>
</dbReference>
<reference evidence="5 6" key="1">
    <citation type="submission" date="2018-05" db="EMBL/GenBank/DDBJ databases">
        <authorList>
            <person name="Goeker M."/>
            <person name="Huntemann M."/>
            <person name="Clum A."/>
            <person name="Pillay M."/>
            <person name="Palaniappan K."/>
            <person name="Varghese N."/>
            <person name="Mikhailova N."/>
            <person name="Stamatis D."/>
            <person name="Reddy T."/>
            <person name="Daum C."/>
            <person name="Shapiro N."/>
            <person name="Ivanova N."/>
            <person name="Kyrpides N."/>
            <person name="Woyke T."/>
        </authorList>
    </citation>
    <scope>NUCLEOTIDE SEQUENCE [LARGE SCALE GENOMIC DNA]</scope>
    <source>
        <strain evidence="5 6">DSM 26524</strain>
    </source>
</reference>
<evidence type="ECO:0000256" key="3">
    <source>
        <dbReference type="PIRSR" id="PIRSR005384-1"/>
    </source>
</evidence>
<feature type="active site" description="Proton acceptor" evidence="3">
    <location>
        <position position="64"/>
    </location>
</feature>
<feature type="binding site" evidence="4">
    <location>
        <begin position="7"/>
        <end position="8"/>
    </location>
    <ligand>
        <name>D-ribulose 5-phosphate</name>
        <dbReference type="ChEBI" id="CHEBI:58121"/>
    </ligand>
</feature>
<feature type="binding site" evidence="4">
    <location>
        <position position="132"/>
    </location>
    <ligand>
        <name>D-ribulose 5-phosphate</name>
        <dbReference type="ChEBI" id="CHEBI:58121"/>
    </ligand>
</feature>
<dbReference type="InterPro" id="IPR003500">
    <property type="entry name" value="RpiB_LacA_LacB"/>
</dbReference>
<dbReference type="Proteomes" id="UP000245412">
    <property type="component" value="Unassembled WGS sequence"/>
</dbReference>
<organism evidence="5 6">
    <name type="scientific">Murimonas intestini</name>
    <dbReference type="NCBI Taxonomy" id="1337051"/>
    <lineage>
        <taxon>Bacteria</taxon>
        <taxon>Bacillati</taxon>
        <taxon>Bacillota</taxon>
        <taxon>Clostridia</taxon>
        <taxon>Lachnospirales</taxon>
        <taxon>Lachnospiraceae</taxon>
        <taxon>Murimonas</taxon>
    </lineage>
</organism>
<dbReference type="PIRSF" id="PIRSF005384">
    <property type="entry name" value="RpiB_LacA_B"/>
    <property type="match status" value="1"/>
</dbReference>
<evidence type="ECO:0000256" key="4">
    <source>
        <dbReference type="PIRSR" id="PIRSR005384-2"/>
    </source>
</evidence>
<dbReference type="SUPFAM" id="SSF89623">
    <property type="entry name" value="Ribose/Galactose isomerase RpiB/AlsB"/>
    <property type="match status" value="1"/>
</dbReference>
<name>A0AB73T6E6_9FIRM</name>
<dbReference type="AlphaFoldDB" id="A0AB73T6E6"/>
<feature type="binding site" evidence="4">
    <location>
        <position position="136"/>
    </location>
    <ligand>
        <name>D-ribulose 5-phosphate</name>
        <dbReference type="ChEBI" id="CHEBI:58121"/>
    </ligand>
</feature>
<dbReference type="Pfam" id="PF02502">
    <property type="entry name" value="LacAB_rpiB"/>
    <property type="match status" value="1"/>
</dbReference>
<dbReference type="EMBL" id="QGGY01000004">
    <property type="protein sequence ID" value="PWJ76651.1"/>
    <property type="molecule type" value="Genomic_DNA"/>
</dbReference>
<dbReference type="GO" id="GO:0016861">
    <property type="term" value="F:intramolecular oxidoreductase activity, interconverting aldoses and ketoses"/>
    <property type="evidence" value="ECO:0007669"/>
    <property type="project" value="UniProtKB-ARBA"/>
</dbReference>
<dbReference type="PANTHER" id="PTHR43732">
    <property type="entry name" value="RIBOSE 5-PHOSPHATE ISOMERASE-RELATED"/>
    <property type="match status" value="1"/>
</dbReference>
<feature type="binding site" evidence="4">
    <location>
        <position position="98"/>
    </location>
    <ligand>
        <name>D-ribulose 5-phosphate</name>
        <dbReference type="ChEBI" id="CHEBI:58121"/>
    </ligand>
</feature>
<sequence length="142" mass="15223">MLAIGCDHGGYELKKEILAWLDSKNIEYRDFGCHSTEAVNYPVYAKAVAEAVVSGECEKGILVCGTGIGISIAANKVHGIRAALCSDCFSAEATRLHNDANVLALGGRVVGAGLAIKIVETFLNTPFSEEQRHKDRIAMIED</sequence>
<keyword evidence="2 5" id="KW-0413">Isomerase</keyword>
<dbReference type="InterPro" id="IPR004785">
    <property type="entry name" value="RpiB"/>
</dbReference>
<dbReference type="NCBIfam" id="NF004051">
    <property type="entry name" value="PRK05571.1"/>
    <property type="match status" value="1"/>
</dbReference>
<comment type="similarity">
    <text evidence="1">Belongs to the LacAB/RpiB family.</text>
</comment>
<dbReference type="PANTHER" id="PTHR43732:SF1">
    <property type="entry name" value="RIBOSE 5-PHOSPHATE ISOMERASE"/>
    <property type="match status" value="1"/>
</dbReference>
<dbReference type="NCBIfam" id="TIGR01120">
    <property type="entry name" value="rpiB"/>
    <property type="match status" value="1"/>
</dbReference>